<evidence type="ECO:0000313" key="2">
    <source>
        <dbReference type="EMBL" id="CAK0830987.1"/>
    </source>
</evidence>
<organism evidence="2 3">
    <name type="scientific">Prorocentrum cordatum</name>
    <dbReference type="NCBI Taxonomy" id="2364126"/>
    <lineage>
        <taxon>Eukaryota</taxon>
        <taxon>Sar</taxon>
        <taxon>Alveolata</taxon>
        <taxon>Dinophyceae</taxon>
        <taxon>Prorocentrales</taxon>
        <taxon>Prorocentraceae</taxon>
        <taxon>Prorocentrum</taxon>
    </lineage>
</organism>
<comment type="caution">
    <text evidence="2">The sequence shown here is derived from an EMBL/GenBank/DDBJ whole genome shotgun (WGS) entry which is preliminary data.</text>
</comment>
<name>A0ABN9SFX0_9DINO</name>
<gene>
    <name evidence="2" type="ORF">PCOR1329_LOCUS29451</name>
</gene>
<dbReference type="Proteomes" id="UP001189429">
    <property type="component" value="Unassembled WGS sequence"/>
</dbReference>
<sequence length="341" mass="37449">MFHMRGGARCVRGEQLAIACLSQEGEVLQACPPTALDQVRRMLFSNSQMVVMVLALSMTSAALAADVVIAMMPMNLSDVEVEEFAGFYFEPYSPTPAVARSCYDYCPCSGTPRENISSCECDVAKVCGGDIAVDLSAGTTIEFDWVASSDESKYITIDGTGRTRIEFQATFDCGSDASPPFQEILGADITYEVDAFDRDGSSQSYIYNPSASFVTLGKCDGCGSCEIYTRLQFDPEAGGLKMSFKGIKFSVTYDASNVVADEQVYQWSTSGYCWMRDSQERRQLGGRLLAEDNVYAIQFWSCLRPPQPPRTSSLLLQSNRLHMALCTSLLLVALSFLRIDD</sequence>
<keyword evidence="3" id="KW-1185">Reference proteome</keyword>
<dbReference type="EMBL" id="CAUYUJ010011112">
    <property type="protein sequence ID" value="CAK0830987.1"/>
    <property type="molecule type" value="Genomic_DNA"/>
</dbReference>
<keyword evidence="1" id="KW-0812">Transmembrane</keyword>
<feature type="non-terminal residue" evidence="2">
    <location>
        <position position="341"/>
    </location>
</feature>
<keyword evidence="1" id="KW-1133">Transmembrane helix</keyword>
<evidence type="ECO:0000256" key="1">
    <source>
        <dbReference type="SAM" id="Phobius"/>
    </source>
</evidence>
<evidence type="ECO:0000313" key="3">
    <source>
        <dbReference type="Proteomes" id="UP001189429"/>
    </source>
</evidence>
<protein>
    <submittedName>
        <fullName evidence="2">Uncharacterized protein</fullName>
    </submittedName>
</protein>
<reference evidence="2" key="1">
    <citation type="submission" date="2023-10" db="EMBL/GenBank/DDBJ databases">
        <authorList>
            <person name="Chen Y."/>
            <person name="Shah S."/>
            <person name="Dougan E. K."/>
            <person name="Thang M."/>
            <person name="Chan C."/>
        </authorList>
    </citation>
    <scope>NUCLEOTIDE SEQUENCE [LARGE SCALE GENOMIC DNA]</scope>
</reference>
<proteinExistence type="predicted"/>
<feature type="transmembrane region" description="Helical" evidence="1">
    <location>
        <begin position="50"/>
        <end position="72"/>
    </location>
</feature>
<accession>A0ABN9SFX0</accession>
<keyword evidence="1" id="KW-0472">Membrane</keyword>